<accession>A0ABW1J683</accession>
<dbReference type="InterPro" id="IPR022170">
    <property type="entry name" value="MUL1-like"/>
</dbReference>
<evidence type="ECO:0000313" key="15">
    <source>
        <dbReference type="Proteomes" id="UP001596302"/>
    </source>
</evidence>
<evidence type="ECO:0000256" key="11">
    <source>
        <dbReference type="ARBA" id="ARBA00023136"/>
    </source>
</evidence>
<proteinExistence type="predicted"/>
<comment type="caution">
    <text evidence="14">The sequence shown here is derived from an EMBL/GenBank/DDBJ whole genome shotgun (WGS) entry which is preliminary data.</text>
</comment>
<keyword evidence="5 12" id="KW-0812">Transmembrane</keyword>
<dbReference type="RefSeq" id="WP_379586994.1">
    <property type="nucleotide sequence ID" value="NZ_JBHSQW010000039.1"/>
</dbReference>
<comment type="subcellular location">
    <subcellularLocation>
        <location evidence="2">Membrane</location>
        <topology evidence="2">Multi-pass membrane protein</topology>
    </subcellularLocation>
</comment>
<evidence type="ECO:0000313" key="14">
    <source>
        <dbReference type="EMBL" id="MFC5996373.1"/>
    </source>
</evidence>
<name>A0ABW1J683_9PSEU</name>
<keyword evidence="8" id="KW-0833">Ubl conjugation pathway</keyword>
<evidence type="ECO:0000256" key="12">
    <source>
        <dbReference type="SAM" id="Phobius"/>
    </source>
</evidence>
<dbReference type="Proteomes" id="UP001596302">
    <property type="component" value="Unassembled WGS sequence"/>
</dbReference>
<dbReference type="EMBL" id="JBHSQW010000039">
    <property type="protein sequence ID" value="MFC5996373.1"/>
    <property type="molecule type" value="Genomic_DNA"/>
</dbReference>
<protein>
    <recommendedName>
        <fullName evidence="3">RING-type E3 ubiquitin transferase</fullName>
        <ecNumber evidence="3">2.3.2.27</ecNumber>
    </recommendedName>
</protein>
<evidence type="ECO:0000256" key="1">
    <source>
        <dbReference type="ARBA" id="ARBA00000900"/>
    </source>
</evidence>
<evidence type="ECO:0000256" key="10">
    <source>
        <dbReference type="ARBA" id="ARBA00022989"/>
    </source>
</evidence>
<keyword evidence="11 12" id="KW-0472">Membrane</keyword>
<feature type="transmembrane region" description="Helical" evidence="12">
    <location>
        <begin position="239"/>
        <end position="260"/>
    </location>
</feature>
<feature type="domain" description="E3 Ubiquitin ligase MUL1-like" evidence="13">
    <location>
        <begin position="95"/>
        <end position="254"/>
    </location>
</feature>
<evidence type="ECO:0000256" key="4">
    <source>
        <dbReference type="ARBA" id="ARBA00022679"/>
    </source>
</evidence>
<gene>
    <name evidence="14" type="ORF">ACFQE5_19395</name>
</gene>
<evidence type="ECO:0000256" key="9">
    <source>
        <dbReference type="ARBA" id="ARBA00022833"/>
    </source>
</evidence>
<keyword evidence="4" id="KW-0808">Transferase</keyword>
<dbReference type="Pfam" id="PF12483">
    <property type="entry name" value="GIDE"/>
    <property type="match status" value="1"/>
</dbReference>
<keyword evidence="10 12" id="KW-1133">Transmembrane helix</keyword>
<keyword evidence="15" id="KW-1185">Reference proteome</keyword>
<evidence type="ECO:0000256" key="7">
    <source>
        <dbReference type="ARBA" id="ARBA00022771"/>
    </source>
</evidence>
<keyword evidence="6" id="KW-0479">Metal-binding</keyword>
<keyword evidence="9" id="KW-0862">Zinc</keyword>
<evidence type="ECO:0000256" key="8">
    <source>
        <dbReference type="ARBA" id="ARBA00022786"/>
    </source>
</evidence>
<evidence type="ECO:0000259" key="13">
    <source>
        <dbReference type="Pfam" id="PF12483"/>
    </source>
</evidence>
<evidence type="ECO:0000256" key="3">
    <source>
        <dbReference type="ARBA" id="ARBA00012483"/>
    </source>
</evidence>
<organism evidence="14 15">
    <name type="scientific">Pseudonocardia hispaniensis</name>
    <dbReference type="NCBI Taxonomy" id="904933"/>
    <lineage>
        <taxon>Bacteria</taxon>
        <taxon>Bacillati</taxon>
        <taxon>Actinomycetota</taxon>
        <taxon>Actinomycetes</taxon>
        <taxon>Pseudonocardiales</taxon>
        <taxon>Pseudonocardiaceae</taxon>
        <taxon>Pseudonocardia</taxon>
    </lineage>
</organism>
<reference evidence="15" key="1">
    <citation type="journal article" date="2019" name="Int. J. Syst. Evol. Microbiol.">
        <title>The Global Catalogue of Microorganisms (GCM) 10K type strain sequencing project: providing services to taxonomists for standard genome sequencing and annotation.</title>
        <authorList>
            <consortium name="The Broad Institute Genomics Platform"/>
            <consortium name="The Broad Institute Genome Sequencing Center for Infectious Disease"/>
            <person name="Wu L."/>
            <person name="Ma J."/>
        </authorList>
    </citation>
    <scope>NUCLEOTIDE SEQUENCE [LARGE SCALE GENOMIC DNA]</scope>
    <source>
        <strain evidence="15">CCM 8391</strain>
    </source>
</reference>
<dbReference type="EC" id="2.3.2.27" evidence="3"/>
<evidence type="ECO:0000256" key="2">
    <source>
        <dbReference type="ARBA" id="ARBA00004141"/>
    </source>
</evidence>
<evidence type="ECO:0000256" key="6">
    <source>
        <dbReference type="ARBA" id="ARBA00022723"/>
    </source>
</evidence>
<sequence length="261" mass="28202">MWFIGVILLLAGAGCLYAAIRQQRLVYAMMAAETLPVPALEQMRAISDELGAGGSFRKICEVVGLTHPGPHGLLRSELTGTECVWHGHRVQRRYKHYQRDSEGRTTVTTRTETVAEHASEAGFALLSDGRTIGVDHGGRRPDGVEQVADRFERSGPGSAGGGWLETLGAVARSGRDETIGYQYTEWVLRPGIQMYVLGEVHDATGSLVIAPPADRKHPFVLSTRSEAQLTASGRTRQRWFAWGGAGLIVLGLVMVVAGLVG</sequence>
<evidence type="ECO:0000256" key="5">
    <source>
        <dbReference type="ARBA" id="ARBA00022692"/>
    </source>
</evidence>
<comment type="catalytic activity">
    <reaction evidence="1">
        <text>S-ubiquitinyl-[E2 ubiquitin-conjugating enzyme]-L-cysteine + [acceptor protein]-L-lysine = [E2 ubiquitin-conjugating enzyme]-L-cysteine + N(6)-ubiquitinyl-[acceptor protein]-L-lysine.</text>
        <dbReference type="EC" id="2.3.2.27"/>
    </reaction>
</comment>
<keyword evidence="7" id="KW-0863">Zinc-finger</keyword>